<keyword evidence="7" id="KW-1185">Reference proteome</keyword>
<dbReference type="PATRIC" id="fig|1158614.3.peg.294"/>
<evidence type="ECO:0000313" key="5">
    <source>
        <dbReference type="EMBL" id="EOW79009.1"/>
    </source>
</evidence>
<dbReference type="eggNOG" id="COG1476">
    <property type="taxonomic scope" value="Bacteria"/>
</dbReference>
<dbReference type="OrthoDB" id="9805856at2"/>
<gene>
    <name evidence="5" type="ORF">I592_03147</name>
    <name evidence="4" type="ORF">UKC_00301</name>
</gene>
<evidence type="ECO:0000256" key="2">
    <source>
        <dbReference type="SAM" id="Phobius"/>
    </source>
</evidence>
<dbReference type="InterPro" id="IPR010982">
    <property type="entry name" value="Lambda_DNA-bd_dom_sf"/>
</dbReference>
<dbReference type="EMBL" id="AJDQ01000003">
    <property type="protein sequence ID" value="EOI58229.1"/>
    <property type="molecule type" value="Genomic_DNA"/>
</dbReference>
<evidence type="ECO:0000313" key="7">
    <source>
        <dbReference type="Proteomes" id="UP000014160"/>
    </source>
</evidence>
<keyword evidence="2" id="KW-0812">Transmembrane</keyword>
<feature type="transmembrane region" description="Helical" evidence="2">
    <location>
        <begin position="196"/>
        <end position="218"/>
    </location>
</feature>
<dbReference type="Proteomes" id="UP000014160">
    <property type="component" value="Unassembled WGS sequence"/>
</dbReference>
<dbReference type="SMART" id="SM00530">
    <property type="entry name" value="HTH_XRE"/>
    <property type="match status" value="1"/>
</dbReference>
<dbReference type="HOGENOM" id="CLU_1092982_0_0_9"/>
<evidence type="ECO:0000256" key="1">
    <source>
        <dbReference type="ARBA" id="ARBA00023125"/>
    </source>
</evidence>
<dbReference type="PANTHER" id="PTHR46558">
    <property type="entry name" value="TRACRIPTIONAL REGULATORY PROTEIN-RELATED-RELATED"/>
    <property type="match status" value="1"/>
</dbReference>
<dbReference type="EMBL" id="ASWH01000002">
    <property type="protein sequence ID" value="EOW79009.1"/>
    <property type="molecule type" value="Genomic_DNA"/>
</dbReference>
<protein>
    <recommendedName>
        <fullName evidence="3">HTH cro/C1-type domain-containing protein</fullName>
    </recommendedName>
</protein>
<proteinExistence type="predicted"/>
<feature type="transmembrane region" description="Helical" evidence="2">
    <location>
        <begin position="165"/>
        <end position="189"/>
    </location>
</feature>
<feature type="transmembrane region" description="Helical" evidence="2">
    <location>
        <begin position="80"/>
        <end position="103"/>
    </location>
</feature>
<dbReference type="SUPFAM" id="SSF47413">
    <property type="entry name" value="lambda repressor-like DNA-binding domains"/>
    <property type="match status" value="1"/>
</dbReference>
<dbReference type="CDD" id="cd00093">
    <property type="entry name" value="HTH_XRE"/>
    <property type="match status" value="1"/>
</dbReference>
<dbReference type="GO" id="GO:0003677">
    <property type="term" value="F:DNA binding"/>
    <property type="evidence" value="ECO:0007669"/>
    <property type="project" value="UniProtKB-KW"/>
</dbReference>
<name>R2XTF9_9ENTE</name>
<dbReference type="PANTHER" id="PTHR46558:SF4">
    <property type="entry name" value="DNA-BIDING PHAGE PROTEIN"/>
    <property type="match status" value="1"/>
</dbReference>
<feature type="transmembrane region" description="Helical" evidence="2">
    <location>
        <begin position="109"/>
        <end position="128"/>
    </location>
</feature>
<dbReference type="Gene3D" id="1.10.260.40">
    <property type="entry name" value="lambda repressor-like DNA-binding domains"/>
    <property type="match status" value="1"/>
</dbReference>
<comment type="caution">
    <text evidence="4">The sequence shown here is derived from an EMBL/GenBank/DDBJ whole genome shotgun (WGS) entry which is preliminary data.</text>
</comment>
<accession>R2XTF9</accession>
<sequence length="254" mass="28840">MTIGEKLQSKRKELDLTQGEVAEKLYVSRQAVSNWELGKNYPDLETIVAISELYQISLDILLKEDQHVVKGVKKTMNRKFLGMAFYLVTLLSMGICVLVNVLLDRTLTWSLIVVLSLATADALVYFFAKRNRWHPYLLMGGGSLLLLTFLGLLDVTLQQSDYIQGSFFVGIALPVSLLWLVLIWSVVLIQKRMKWSLYYSFSLFFLLGIVGGFLTNLFVHSEPLWFSTLTSTIPCVILSALFYVLGSYFDKIRG</sequence>
<feature type="transmembrane region" description="Helical" evidence="2">
    <location>
        <begin position="135"/>
        <end position="153"/>
    </location>
</feature>
<evidence type="ECO:0000313" key="6">
    <source>
        <dbReference type="Proteomes" id="UP000013750"/>
    </source>
</evidence>
<dbReference type="InterPro" id="IPR001387">
    <property type="entry name" value="Cro/C1-type_HTH"/>
</dbReference>
<evidence type="ECO:0000259" key="3">
    <source>
        <dbReference type="PROSITE" id="PS50943"/>
    </source>
</evidence>
<dbReference type="RefSeq" id="WP_010778752.1">
    <property type="nucleotide sequence ID" value="NZ_ASWH01000002.1"/>
</dbReference>
<keyword evidence="2" id="KW-0472">Membrane</keyword>
<dbReference type="Proteomes" id="UP000013750">
    <property type="component" value="Unassembled WGS sequence"/>
</dbReference>
<dbReference type="PROSITE" id="PS50943">
    <property type="entry name" value="HTH_CROC1"/>
    <property type="match status" value="1"/>
</dbReference>
<dbReference type="Pfam" id="PF01381">
    <property type="entry name" value="HTH_3"/>
    <property type="match status" value="1"/>
</dbReference>
<reference evidence="4 6" key="1">
    <citation type="submission" date="2013-02" db="EMBL/GenBank/DDBJ databases">
        <title>The Genome Sequence of Enterococcus gilvus ATCC BAA-350.</title>
        <authorList>
            <consortium name="The Broad Institute Genome Sequencing Platform"/>
            <consortium name="The Broad Institute Genome Sequencing Center for Infectious Disease"/>
            <person name="Earl A.M."/>
            <person name="Gilmore M.S."/>
            <person name="Lebreton F."/>
            <person name="Walker B."/>
            <person name="Young S.K."/>
            <person name="Zeng Q."/>
            <person name="Gargeya S."/>
            <person name="Fitzgerald M."/>
            <person name="Haas B."/>
            <person name="Abouelleil A."/>
            <person name="Alvarado L."/>
            <person name="Arachchi H.M."/>
            <person name="Berlin A.M."/>
            <person name="Chapman S.B."/>
            <person name="Dewar J."/>
            <person name="Goldberg J."/>
            <person name="Griggs A."/>
            <person name="Gujja S."/>
            <person name="Hansen M."/>
            <person name="Howarth C."/>
            <person name="Imamovic A."/>
            <person name="Larimer J."/>
            <person name="McCowan C."/>
            <person name="Murphy C."/>
            <person name="Neiman D."/>
            <person name="Pearson M."/>
            <person name="Priest M."/>
            <person name="Roberts A."/>
            <person name="Saif S."/>
            <person name="Shea T."/>
            <person name="Sisk P."/>
            <person name="Sykes S."/>
            <person name="Wortman J."/>
            <person name="Nusbaum C."/>
            <person name="Birren B."/>
        </authorList>
    </citation>
    <scope>NUCLEOTIDE SEQUENCE [LARGE SCALE GENOMIC DNA]</scope>
    <source>
        <strain evidence="4 6">ATCC BAA-350</strain>
    </source>
</reference>
<evidence type="ECO:0000313" key="4">
    <source>
        <dbReference type="EMBL" id="EOI58229.1"/>
    </source>
</evidence>
<feature type="transmembrane region" description="Helical" evidence="2">
    <location>
        <begin position="224"/>
        <end position="245"/>
    </location>
</feature>
<keyword evidence="1" id="KW-0238">DNA-binding</keyword>
<keyword evidence="2" id="KW-1133">Transmembrane helix</keyword>
<feature type="domain" description="HTH cro/C1-type" evidence="3">
    <location>
        <begin position="7"/>
        <end position="61"/>
    </location>
</feature>
<reference evidence="5 7" key="2">
    <citation type="submission" date="2013-03" db="EMBL/GenBank/DDBJ databases">
        <title>The Genome Sequence of Enterococcus gilvus ATCC BAA-350 (PacBio/Illumina hybrid assembly).</title>
        <authorList>
            <consortium name="The Broad Institute Genomics Platform"/>
            <consortium name="The Broad Institute Genome Sequencing Center for Infectious Disease"/>
            <person name="Earl A."/>
            <person name="Russ C."/>
            <person name="Gilmore M."/>
            <person name="Surin D."/>
            <person name="Walker B."/>
            <person name="Young S."/>
            <person name="Zeng Q."/>
            <person name="Gargeya S."/>
            <person name="Fitzgerald M."/>
            <person name="Haas B."/>
            <person name="Abouelleil A."/>
            <person name="Allen A.W."/>
            <person name="Alvarado L."/>
            <person name="Arachchi H.M."/>
            <person name="Berlin A.M."/>
            <person name="Chapman S.B."/>
            <person name="Gainer-Dewar J."/>
            <person name="Goldberg J."/>
            <person name="Griggs A."/>
            <person name="Gujja S."/>
            <person name="Hansen M."/>
            <person name="Howarth C."/>
            <person name="Imamovic A."/>
            <person name="Ireland A."/>
            <person name="Larimer J."/>
            <person name="McCowan C."/>
            <person name="Murphy C."/>
            <person name="Pearson M."/>
            <person name="Poon T.W."/>
            <person name="Priest M."/>
            <person name="Roberts A."/>
            <person name="Saif S."/>
            <person name="Shea T."/>
            <person name="Sisk P."/>
            <person name="Sykes S."/>
            <person name="Wortman J."/>
            <person name="Nusbaum C."/>
            <person name="Birren B."/>
        </authorList>
    </citation>
    <scope>NUCLEOTIDE SEQUENCE [LARGE SCALE GENOMIC DNA]</scope>
    <source>
        <strain evidence="5 7">ATCC BAA-350</strain>
    </source>
</reference>
<organism evidence="4 6">
    <name type="scientific">Enterococcus gilvus ATCC BAA-350</name>
    <dbReference type="NCBI Taxonomy" id="1158614"/>
    <lineage>
        <taxon>Bacteria</taxon>
        <taxon>Bacillati</taxon>
        <taxon>Bacillota</taxon>
        <taxon>Bacilli</taxon>
        <taxon>Lactobacillales</taxon>
        <taxon>Enterococcaceae</taxon>
        <taxon>Enterococcus</taxon>
    </lineage>
</organism>
<dbReference type="AlphaFoldDB" id="R2XTF9"/>